<evidence type="ECO:0000313" key="3">
    <source>
        <dbReference type="Proteomes" id="UP000295832"/>
    </source>
</evidence>
<organism evidence="2 3">
    <name type="scientific">Orenia marismortui</name>
    <dbReference type="NCBI Taxonomy" id="46469"/>
    <lineage>
        <taxon>Bacteria</taxon>
        <taxon>Bacillati</taxon>
        <taxon>Bacillota</taxon>
        <taxon>Clostridia</taxon>
        <taxon>Halanaerobiales</taxon>
        <taxon>Halobacteroidaceae</taxon>
        <taxon>Orenia</taxon>
    </lineage>
</organism>
<gene>
    <name evidence="2" type="ORF">C7959_12029</name>
</gene>
<protein>
    <submittedName>
        <fullName evidence="2">Uncharacterized protein</fullName>
    </submittedName>
</protein>
<dbReference type="Proteomes" id="UP000295832">
    <property type="component" value="Unassembled WGS sequence"/>
</dbReference>
<sequence length="70" mass="8444">MQDYEREVRVVSDLEKKIKELEKRVAELEERVPEQPLTVINNGSLEIRDYKNNLKYIREGEETIRIKKLK</sequence>
<comment type="caution">
    <text evidence="2">The sequence shown here is derived from an EMBL/GenBank/DDBJ whole genome shotgun (WGS) entry which is preliminary data.</text>
</comment>
<evidence type="ECO:0000313" key="2">
    <source>
        <dbReference type="EMBL" id="TDX49135.1"/>
    </source>
</evidence>
<dbReference type="EMBL" id="SOEG01000020">
    <property type="protein sequence ID" value="TDX49135.1"/>
    <property type="molecule type" value="Genomic_DNA"/>
</dbReference>
<proteinExistence type="predicted"/>
<name>A0A4R8GT31_9FIRM</name>
<dbReference type="Gene3D" id="1.20.5.490">
    <property type="entry name" value="Single helix bin"/>
    <property type="match status" value="1"/>
</dbReference>
<keyword evidence="3" id="KW-1185">Reference proteome</keyword>
<feature type="coiled-coil region" evidence="1">
    <location>
        <begin position="4"/>
        <end position="31"/>
    </location>
</feature>
<reference evidence="2 3" key="1">
    <citation type="submission" date="2019-03" db="EMBL/GenBank/DDBJ databases">
        <title>Subsurface microbial communities from deep shales in Ohio and West Virginia, USA.</title>
        <authorList>
            <person name="Wrighton K."/>
        </authorList>
    </citation>
    <scope>NUCLEOTIDE SEQUENCE [LARGE SCALE GENOMIC DNA]</scope>
    <source>
        <strain evidence="2 3">MSL 6dP</strain>
    </source>
</reference>
<dbReference type="AlphaFoldDB" id="A0A4R8GT31"/>
<dbReference type="RefSeq" id="WP_134117488.1">
    <property type="nucleotide sequence ID" value="NZ_SOEG01000020.1"/>
</dbReference>
<accession>A0A4R8GT31</accession>
<keyword evidence="1" id="KW-0175">Coiled coil</keyword>
<evidence type="ECO:0000256" key="1">
    <source>
        <dbReference type="SAM" id="Coils"/>
    </source>
</evidence>